<dbReference type="Proteomes" id="UP001163603">
    <property type="component" value="Chromosome 11"/>
</dbReference>
<comment type="caution">
    <text evidence="1">The sequence shown here is derived from an EMBL/GenBank/DDBJ whole genome shotgun (WGS) entry which is preliminary data.</text>
</comment>
<name>A0ACC0XQH7_9ROSI</name>
<keyword evidence="2" id="KW-1185">Reference proteome</keyword>
<protein>
    <submittedName>
        <fullName evidence="1">Uncharacterized protein</fullName>
    </submittedName>
</protein>
<evidence type="ECO:0000313" key="2">
    <source>
        <dbReference type="Proteomes" id="UP001163603"/>
    </source>
</evidence>
<gene>
    <name evidence="1" type="ORF">Pint_30842</name>
</gene>
<proteinExistence type="predicted"/>
<dbReference type="EMBL" id="CM047746">
    <property type="protein sequence ID" value="KAJ0021549.1"/>
    <property type="molecule type" value="Genomic_DNA"/>
</dbReference>
<evidence type="ECO:0000313" key="1">
    <source>
        <dbReference type="EMBL" id="KAJ0021549.1"/>
    </source>
</evidence>
<accession>A0ACC0XQH7</accession>
<sequence length="213" mass="23713">MGGRRPSYNLFWGILKMMYTIASHAHENRMTASAVAACMAPLLLRPLLAGECELEDDFDINGDNSAQLLAAANAANNAQAIITTLLEEYENVFDDAAYGYRPPVFLCFKILQTGEDQDESLHRCSISADSRIDNSGSEDSTDEENADIKDNGYHDAENEVDPETDDDRERALSGKLSESSGYAGSDLYDYKVLESSHSYNFEHLFFQHSKFII</sequence>
<organism evidence="1 2">
    <name type="scientific">Pistacia integerrima</name>
    <dbReference type="NCBI Taxonomy" id="434235"/>
    <lineage>
        <taxon>Eukaryota</taxon>
        <taxon>Viridiplantae</taxon>
        <taxon>Streptophyta</taxon>
        <taxon>Embryophyta</taxon>
        <taxon>Tracheophyta</taxon>
        <taxon>Spermatophyta</taxon>
        <taxon>Magnoliopsida</taxon>
        <taxon>eudicotyledons</taxon>
        <taxon>Gunneridae</taxon>
        <taxon>Pentapetalae</taxon>
        <taxon>rosids</taxon>
        <taxon>malvids</taxon>
        <taxon>Sapindales</taxon>
        <taxon>Anacardiaceae</taxon>
        <taxon>Pistacia</taxon>
    </lineage>
</organism>
<reference evidence="2" key="1">
    <citation type="journal article" date="2023" name="G3 (Bethesda)">
        <title>Genome assembly and association tests identify interacting loci associated with vigor, precocity, and sex in interspecific pistachio rootstocks.</title>
        <authorList>
            <person name="Palmer W."/>
            <person name="Jacygrad E."/>
            <person name="Sagayaradj S."/>
            <person name="Cavanaugh K."/>
            <person name="Han R."/>
            <person name="Bertier L."/>
            <person name="Beede B."/>
            <person name="Kafkas S."/>
            <person name="Golino D."/>
            <person name="Preece J."/>
            <person name="Michelmore R."/>
        </authorList>
    </citation>
    <scope>NUCLEOTIDE SEQUENCE [LARGE SCALE GENOMIC DNA]</scope>
</reference>